<dbReference type="InterPro" id="IPR028893">
    <property type="entry name" value="A_deaminase"/>
</dbReference>
<dbReference type="PANTHER" id="PTHR11409:SF43">
    <property type="entry name" value="ADENOSINE DEAMINASE"/>
    <property type="match status" value="1"/>
</dbReference>
<dbReference type="InterPro" id="IPR001365">
    <property type="entry name" value="A_deaminase_dom"/>
</dbReference>
<evidence type="ECO:0000256" key="2">
    <source>
        <dbReference type="ARBA" id="ARBA00022723"/>
    </source>
</evidence>
<evidence type="ECO:0000256" key="6">
    <source>
        <dbReference type="ARBA" id="ARBA00031852"/>
    </source>
</evidence>
<name>A0A2A5S2J5_9LACT</name>
<evidence type="ECO:0000259" key="10">
    <source>
        <dbReference type="Pfam" id="PF00962"/>
    </source>
</evidence>
<keyword evidence="4 9" id="KW-0862">Zinc</keyword>
<comment type="cofactor">
    <cofactor evidence="9">
        <name>Zn(2+)</name>
        <dbReference type="ChEBI" id="CHEBI:29105"/>
    </cofactor>
    <text evidence="9">Binds 1 zinc ion per subunit.</text>
</comment>
<accession>A0A2A5S2J5</accession>
<feature type="site" description="Important for catalytic activity" evidence="9">
    <location>
        <position position="224"/>
    </location>
</feature>
<protein>
    <recommendedName>
        <fullName evidence="1 9">Adenosine deaminase</fullName>
        <ecNumber evidence="1 9">3.5.4.4</ecNumber>
    </recommendedName>
    <alternativeName>
        <fullName evidence="6 9">Adenosine aminohydrolase</fullName>
    </alternativeName>
</protein>
<feature type="binding site" evidence="9">
    <location>
        <position position="174"/>
    </location>
    <ligand>
        <name>substrate</name>
    </ligand>
</feature>
<dbReference type="EC" id="3.5.4.4" evidence="1 9"/>
<dbReference type="Pfam" id="PF00962">
    <property type="entry name" value="A_deaminase"/>
    <property type="match status" value="1"/>
</dbReference>
<dbReference type="GO" id="GO:0046936">
    <property type="term" value="F:2'-deoxyadenosine deaminase activity"/>
    <property type="evidence" value="ECO:0007669"/>
    <property type="project" value="RHEA"/>
</dbReference>
<dbReference type="GO" id="GO:0006154">
    <property type="term" value="P:adenosine catabolic process"/>
    <property type="evidence" value="ECO:0007669"/>
    <property type="project" value="TreeGrafter"/>
</dbReference>
<dbReference type="InterPro" id="IPR032466">
    <property type="entry name" value="Metal_Hydrolase"/>
</dbReference>
<keyword evidence="2 9" id="KW-0479">Metal-binding</keyword>
<dbReference type="CDD" id="cd01320">
    <property type="entry name" value="ADA"/>
    <property type="match status" value="1"/>
</dbReference>
<evidence type="ECO:0000313" key="12">
    <source>
        <dbReference type="Proteomes" id="UP000242246"/>
    </source>
</evidence>
<dbReference type="Gene3D" id="3.20.20.140">
    <property type="entry name" value="Metal-dependent hydrolases"/>
    <property type="match status" value="1"/>
</dbReference>
<comment type="function">
    <text evidence="9">Catalyzes the hydrolytic deamination of adenosine and 2-deoxyadenosine.</text>
</comment>
<dbReference type="InterPro" id="IPR006330">
    <property type="entry name" value="Ado/ade_deaminase"/>
</dbReference>
<evidence type="ECO:0000256" key="1">
    <source>
        <dbReference type="ARBA" id="ARBA00012784"/>
    </source>
</evidence>
<feature type="binding site" evidence="9">
    <location>
        <position position="281"/>
    </location>
    <ligand>
        <name>Zn(2+)</name>
        <dbReference type="ChEBI" id="CHEBI:29105"/>
        <note>catalytic</note>
    </ligand>
</feature>
<comment type="caution">
    <text evidence="11">The sequence shown here is derived from an EMBL/GenBank/DDBJ whole genome shotgun (WGS) entry which is preliminary data.</text>
</comment>
<dbReference type="EMBL" id="JXJX01000003">
    <property type="protein sequence ID" value="PCS07671.1"/>
    <property type="molecule type" value="Genomic_DNA"/>
</dbReference>
<evidence type="ECO:0000256" key="5">
    <source>
        <dbReference type="ARBA" id="ARBA00023080"/>
    </source>
</evidence>
<gene>
    <name evidence="9" type="primary">add</name>
    <name evidence="11" type="ORF">RU87_GL000890</name>
</gene>
<feature type="binding site" evidence="9">
    <location>
        <position position="201"/>
    </location>
    <ligand>
        <name>Zn(2+)</name>
        <dbReference type="ChEBI" id="CHEBI:29105"/>
        <note>catalytic</note>
    </ligand>
</feature>
<dbReference type="GO" id="GO:0043103">
    <property type="term" value="P:hypoxanthine salvage"/>
    <property type="evidence" value="ECO:0007669"/>
    <property type="project" value="TreeGrafter"/>
</dbReference>
<dbReference type="GO" id="GO:0004000">
    <property type="term" value="F:adenosine deaminase activity"/>
    <property type="evidence" value="ECO:0007669"/>
    <property type="project" value="UniProtKB-UniRule"/>
</dbReference>
<dbReference type="GO" id="GO:0009168">
    <property type="term" value="P:purine ribonucleoside monophosphate biosynthetic process"/>
    <property type="evidence" value="ECO:0007669"/>
    <property type="project" value="UniProtKB-UniRule"/>
</dbReference>
<evidence type="ECO:0000313" key="11">
    <source>
        <dbReference type="EMBL" id="PCS07671.1"/>
    </source>
</evidence>
<dbReference type="RefSeq" id="WP_068160394.1">
    <property type="nucleotide sequence ID" value="NZ_JXJX01000003.1"/>
</dbReference>
<feature type="binding site" evidence="9">
    <location>
        <position position="21"/>
    </location>
    <ligand>
        <name>substrate</name>
    </ligand>
</feature>
<proteinExistence type="inferred from homology"/>
<feature type="binding site" evidence="9">
    <location>
        <position position="17"/>
    </location>
    <ligand>
        <name>Zn(2+)</name>
        <dbReference type="ChEBI" id="CHEBI:29105"/>
        <note>catalytic</note>
    </ligand>
</feature>
<dbReference type="GO" id="GO:0046103">
    <property type="term" value="P:inosine biosynthetic process"/>
    <property type="evidence" value="ECO:0007669"/>
    <property type="project" value="TreeGrafter"/>
</dbReference>
<evidence type="ECO:0000256" key="8">
    <source>
        <dbReference type="ARBA" id="ARBA00049213"/>
    </source>
</evidence>
<organism evidence="11 12">
    <name type="scientific">Pseudolactococcus plantarum</name>
    <dbReference type="NCBI Taxonomy" id="1365"/>
    <lineage>
        <taxon>Bacteria</taxon>
        <taxon>Bacillati</taxon>
        <taxon>Bacillota</taxon>
        <taxon>Bacilli</taxon>
        <taxon>Lactobacillales</taxon>
        <taxon>Streptococcaceae</taxon>
        <taxon>Pseudolactococcus</taxon>
    </lineage>
</organism>
<comment type="catalytic activity">
    <reaction evidence="8">
        <text>2'-deoxyadenosine + H2O + H(+) = 2'-deoxyinosine + NH4(+)</text>
        <dbReference type="Rhea" id="RHEA:28190"/>
        <dbReference type="ChEBI" id="CHEBI:15377"/>
        <dbReference type="ChEBI" id="CHEBI:15378"/>
        <dbReference type="ChEBI" id="CHEBI:17256"/>
        <dbReference type="ChEBI" id="CHEBI:28938"/>
        <dbReference type="ChEBI" id="CHEBI:28997"/>
        <dbReference type="EC" id="3.5.4.4"/>
    </reaction>
    <physiologicalReaction direction="left-to-right" evidence="8">
        <dbReference type="Rhea" id="RHEA:28191"/>
    </physiologicalReaction>
</comment>
<feature type="domain" description="Adenosine deaminase" evidence="10">
    <location>
        <begin position="12"/>
        <end position="332"/>
    </location>
</feature>
<dbReference type="SUPFAM" id="SSF51556">
    <property type="entry name" value="Metallo-dependent hydrolases"/>
    <property type="match status" value="1"/>
</dbReference>
<reference evidence="11 12" key="1">
    <citation type="submission" date="2014-12" db="EMBL/GenBank/DDBJ databases">
        <title>Draft genome sequences of 10 type strains of Lactococcus.</title>
        <authorList>
            <person name="Sun Z."/>
            <person name="Zhong Z."/>
            <person name="Liu W."/>
            <person name="Zhang W."/>
            <person name="Zhang H."/>
        </authorList>
    </citation>
    <scope>NUCLEOTIDE SEQUENCE [LARGE SCALE GENOMIC DNA]</scope>
    <source>
        <strain evidence="11 12">DSM 20686</strain>
    </source>
</reference>
<dbReference type="OrthoDB" id="9779574at2"/>
<dbReference type="NCBIfam" id="TIGR01430">
    <property type="entry name" value="aden_deam"/>
    <property type="match status" value="1"/>
</dbReference>
<dbReference type="AlphaFoldDB" id="A0A2A5S2J5"/>
<dbReference type="Proteomes" id="UP000242246">
    <property type="component" value="Unassembled WGS sequence"/>
</dbReference>
<dbReference type="GO" id="GO:0005829">
    <property type="term" value="C:cytosol"/>
    <property type="evidence" value="ECO:0007669"/>
    <property type="project" value="TreeGrafter"/>
</dbReference>
<evidence type="ECO:0000256" key="4">
    <source>
        <dbReference type="ARBA" id="ARBA00022833"/>
    </source>
</evidence>
<keyword evidence="5 9" id="KW-0546">Nucleotide metabolism</keyword>
<feature type="active site" description="Proton donor" evidence="9">
    <location>
        <position position="204"/>
    </location>
</feature>
<evidence type="ECO:0000256" key="3">
    <source>
        <dbReference type="ARBA" id="ARBA00022801"/>
    </source>
</evidence>
<dbReference type="PANTHER" id="PTHR11409">
    <property type="entry name" value="ADENOSINE DEAMINASE"/>
    <property type="match status" value="1"/>
</dbReference>
<comment type="catalytic activity">
    <reaction evidence="7">
        <text>adenosine + H2O + H(+) = inosine + NH4(+)</text>
        <dbReference type="Rhea" id="RHEA:24408"/>
        <dbReference type="ChEBI" id="CHEBI:15377"/>
        <dbReference type="ChEBI" id="CHEBI:15378"/>
        <dbReference type="ChEBI" id="CHEBI:16335"/>
        <dbReference type="ChEBI" id="CHEBI:17596"/>
        <dbReference type="ChEBI" id="CHEBI:28938"/>
        <dbReference type="EC" id="3.5.4.4"/>
    </reaction>
    <physiologicalReaction direction="left-to-right" evidence="7">
        <dbReference type="Rhea" id="RHEA:24409"/>
    </physiologicalReaction>
</comment>
<feature type="binding site" evidence="9">
    <location>
        <position position="19"/>
    </location>
    <ligand>
        <name>substrate</name>
    </ligand>
</feature>
<feature type="binding site" evidence="9">
    <location>
        <position position="19"/>
    </location>
    <ligand>
        <name>Zn(2+)</name>
        <dbReference type="ChEBI" id="CHEBI:29105"/>
        <note>catalytic</note>
    </ligand>
</feature>
<dbReference type="GO" id="GO:0008270">
    <property type="term" value="F:zinc ion binding"/>
    <property type="evidence" value="ECO:0007669"/>
    <property type="project" value="UniProtKB-UniRule"/>
</dbReference>
<dbReference type="GO" id="GO:0009117">
    <property type="term" value="P:nucleotide metabolic process"/>
    <property type="evidence" value="ECO:0007669"/>
    <property type="project" value="UniProtKB-KW"/>
</dbReference>
<comment type="similarity">
    <text evidence="9">Belongs to the metallo-dependent hydrolases superfamily. Adenosine and AMP deaminases family. Adenosine deaminase subfamily.</text>
</comment>
<dbReference type="STRING" id="1348632.GCA_001591745_00313"/>
<keyword evidence="12" id="KW-1185">Reference proteome</keyword>
<dbReference type="HAMAP" id="MF_00540">
    <property type="entry name" value="A_deaminase"/>
    <property type="match status" value="1"/>
</dbReference>
<evidence type="ECO:0000256" key="9">
    <source>
        <dbReference type="HAMAP-Rule" id="MF_00540"/>
    </source>
</evidence>
<sequence>MNLSHTELNQLPKIELHCHLDGSISMGTIRVLAEKAGISLPDSDAALREKITAPENAESLLDYLAPFDFVLPMLQTKEALSLAAYDVLKQAKQDNIRYIEVRFAPTLHTEKDLTLLEVVQAVTKGLADGEREFDVKANALLCGMRHESAASVMQVIDLFLTGELTHVAGFDLAGGESDGFVGEFTSVLEKVTAHDIPLTLHAGECGCAQNVMDAIKQGATRIGHGVAIKDMPEKWAELIDKKITLEMAPTSNIQTKAVDKIENYPFKTLLDAGVRVTINTDNRTVSGTTLTDEYIKISEWYALKESEFRQIAQYAYEASFMTPQQRAALKDEFVIDNK</sequence>
<comment type="caution">
    <text evidence="9">Lacks conserved residue(s) required for the propagation of feature annotation.</text>
</comment>
<keyword evidence="3 9" id="KW-0378">Hydrolase</keyword>
<evidence type="ECO:0000256" key="7">
    <source>
        <dbReference type="ARBA" id="ARBA00047989"/>
    </source>
</evidence>